<dbReference type="InterPro" id="IPR050445">
    <property type="entry name" value="Bact_polysacc_biosynth/exp"/>
</dbReference>
<evidence type="ECO:0000256" key="1">
    <source>
        <dbReference type="ARBA" id="ARBA00004651"/>
    </source>
</evidence>
<keyword evidence="3 7" id="KW-0812">Transmembrane</keyword>
<protein>
    <submittedName>
        <fullName evidence="9">Polysaccharide chain length determinant protein, PEP-CTERM locus subfamily</fullName>
    </submittedName>
</protein>
<dbReference type="RefSeq" id="WP_007042441.1">
    <property type="nucleotide sequence ID" value="NZ_AFWT01000036.1"/>
</dbReference>
<feature type="domain" description="Polysaccharide chain length determinant N-terminal" evidence="8">
    <location>
        <begin position="8"/>
        <end position="90"/>
    </location>
</feature>
<dbReference type="PANTHER" id="PTHR32309">
    <property type="entry name" value="TYROSINE-PROTEIN KINASE"/>
    <property type="match status" value="1"/>
</dbReference>
<evidence type="ECO:0000259" key="8">
    <source>
        <dbReference type="Pfam" id="PF02706"/>
    </source>
</evidence>
<dbReference type="NCBIfam" id="TIGR03007">
    <property type="entry name" value="pepcterm_ChnLen"/>
    <property type="match status" value="1"/>
</dbReference>
<dbReference type="GO" id="GO:0004713">
    <property type="term" value="F:protein tyrosine kinase activity"/>
    <property type="evidence" value="ECO:0007669"/>
    <property type="project" value="TreeGrafter"/>
</dbReference>
<feature type="transmembrane region" description="Helical" evidence="7">
    <location>
        <begin position="421"/>
        <end position="442"/>
    </location>
</feature>
<dbReference type="Gene3D" id="1.20.1600.10">
    <property type="entry name" value="Outer membrane efflux proteins (OEP)"/>
    <property type="match status" value="1"/>
</dbReference>
<evidence type="ECO:0000256" key="6">
    <source>
        <dbReference type="SAM" id="Coils"/>
    </source>
</evidence>
<feature type="coiled-coil region" evidence="6">
    <location>
        <begin position="169"/>
        <end position="239"/>
    </location>
</feature>
<dbReference type="GO" id="GO:0005886">
    <property type="term" value="C:plasma membrane"/>
    <property type="evidence" value="ECO:0007669"/>
    <property type="project" value="UniProtKB-SubCell"/>
</dbReference>
<comment type="caution">
    <text evidence="9">The sequence shown here is derived from an EMBL/GenBank/DDBJ whole genome shotgun (WGS) entry which is preliminary data.</text>
</comment>
<dbReference type="InterPro" id="IPR014345">
    <property type="entry name" value="XrtA_polysacc_chain"/>
</dbReference>
<evidence type="ECO:0000256" key="2">
    <source>
        <dbReference type="ARBA" id="ARBA00022475"/>
    </source>
</evidence>
<dbReference type="eggNOG" id="COG3206">
    <property type="taxonomic scope" value="Bacteria"/>
</dbReference>
<feature type="transmembrane region" description="Helical" evidence="7">
    <location>
        <begin position="480"/>
        <end position="501"/>
    </location>
</feature>
<dbReference type="AlphaFoldDB" id="G2E615"/>
<feature type="transmembrane region" description="Helical" evidence="7">
    <location>
        <begin position="454"/>
        <end position="474"/>
    </location>
</feature>
<gene>
    <name evidence="9" type="ORF">ThidrDRAFT_3728</name>
</gene>
<sequence>MHELLLQIFRYVRGVWRHRWIALAVAWAVAVGGWIYVAQIPDEYRASARVFVDTNSVLRPLLRGLTVQPDLVERVSLMSKMVLNRPNLEKIVRMSDLDLDINTERAKDALLNDLERRIRIGGDRANPSLYNISYEDRDPERAKRVVESLVSIFIEEALVSDQMASTTAQDFLDQEISDYEMRLENAEKLLADFKRNNTGVLPGEDSGYYSSLEGAKTGLRDAELALQEAVRRRKQLAEQLSEISGVSDPDTALSSEWSDPRIVAMQQKLDDLLLRFTDRHPDVMQLRRSIAELKERERSARSAGVTSSAGANMGSDTVYGSIRVAFNGAEAEVAALQARVDDYRERVQALEEKIDTIPQIEAELKQLMRNYETIARQHAELLERRESARLSEEVEKTSEGVKFRVVDPPFAPLRPSAPNRILLAAAVLVLALGAGIGMALVLDLIRPVYDDRRLLYAGTGLPVLGSVGLVQSYAERRNERLMLIPFVLAAGGLLVGFLFVAEGIPILQQWI</sequence>
<reference evidence="9 10" key="1">
    <citation type="submission" date="2011-06" db="EMBL/GenBank/DDBJ databases">
        <title>The draft genome of Thiorhodococcus drewsii AZ1.</title>
        <authorList>
            <consortium name="US DOE Joint Genome Institute (JGI-PGF)"/>
            <person name="Lucas S."/>
            <person name="Han J."/>
            <person name="Lapidus A."/>
            <person name="Cheng J.-F."/>
            <person name="Goodwin L."/>
            <person name="Pitluck S."/>
            <person name="Peters L."/>
            <person name="Land M.L."/>
            <person name="Hauser L."/>
            <person name="Vogl K."/>
            <person name="Liu Z."/>
            <person name="Imhoff J."/>
            <person name="Thiel V."/>
            <person name="Frigaard N.-U."/>
            <person name="Bryant D.A."/>
            <person name="Woyke T.J."/>
        </authorList>
    </citation>
    <scope>NUCLEOTIDE SEQUENCE [LARGE SCALE GENOMIC DNA]</scope>
    <source>
        <strain evidence="9 10">AZ1</strain>
    </source>
</reference>
<keyword evidence="6" id="KW-0175">Coiled coil</keyword>
<evidence type="ECO:0000256" key="4">
    <source>
        <dbReference type="ARBA" id="ARBA00022989"/>
    </source>
</evidence>
<feature type="transmembrane region" description="Helical" evidence="7">
    <location>
        <begin position="20"/>
        <end position="37"/>
    </location>
</feature>
<dbReference type="Pfam" id="PF02706">
    <property type="entry name" value="Wzz"/>
    <property type="match status" value="1"/>
</dbReference>
<evidence type="ECO:0000256" key="5">
    <source>
        <dbReference type="ARBA" id="ARBA00023136"/>
    </source>
</evidence>
<dbReference type="InterPro" id="IPR003856">
    <property type="entry name" value="LPS_length_determ_N"/>
</dbReference>
<comment type="subcellular location">
    <subcellularLocation>
        <location evidence="1">Cell membrane</location>
        <topology evidence="1">Multi-pass membrane protein</topology>
    </subcellularLocation>
</comment>
<dbReference type="PANTHER" id="PTHR32309:SF13">
    <property type="entry name" value="FERRIC ENTEROBACTIN TRANSPORT PROTEIN FEPE"/>
    <property type="match status" value="1"/>
</dbReference>
<accession>G2E615</accession>
<dbReference type="SUPFAM" id="SSF56954">
    <property type="entry name" value="Outer membrane efflux proteins (OEP)"/>
    <property type="match status" value="1"/>
</dbReference>
<feature type="coiled-coil region" evidence="6">
    <location>
        <begin position="283"/>
        <end position="384"/>
    </location>
</feature>
<evidence type="ECO:0000256" key="3">
    <source>
        <dbReference type="ARBA" id="ARBA00022692"/>
    </source>
</evidence>
<evidence type="ECO:0000256" key="7">
    <source>
        <dbReference type="SAM" id="Phobius"/>
    </source>
</evidence>
<name>G2E615_9GAMM</name>
<keyword evidence="10" id="KW-1185">Reference proteome</keyword>
<keyword evidence="2" id="KW-1003">Cell membrane</keyword>
<dbReference type="STRING" id="765913.ThidrDRAFT_3728"/>
<organism evidence="9 10">
    <name type="scientific">Thiorhodococcus drewsii AZ1</name>
    <dbReference type="NCBI Taxonomy" id="765913"/>
    <lineage>
        <taxon>Bacteria</taxon>
        <taxon>Pseudomonadati</taxon>
        <taxon>Pseudomonadota</taxon>
        <taxon>Gammaproteobacteria</taxon>
        <taxon>Chromatiales</taxon>
        <taxon>Chromatiaceae</taxon>
        <taxon>Thiorhodococcus</taxon>
    </lineage>
</organism>
<keyword evidence="5 7" id="KW-0472">Membrane</keyword>
<dbReference type="EMBL" id="AFWT01000036">
    <property type="protein sequence ID" value="EGV28500.1"/>
    <property type="molecule type" value="Genomic_DNA"/>
</dbReference>
<dbReference type="Proteomes" id="UP000004200">
    <property type="component" value="Unassembled WGS sequence"/>
</dbReference>
<keyword evidence="4 7" id="KW-1133">Transmembrane helix</keyword>
<proteinExistence type="predicted"/>
<evidence type="ECO:0000313" key="9">
    <source>
        <dbReference type="EMBL" id="EGV28500.1"/>
    </source>
</evidence>
<dbReference type="OrthoDB" id="9795292at2"/>
<evidence type="ECO:0000313" key="10">
    <source>
        <dbReference type="Proteomes" id="UP000004200"/>
    </source>
</evidence>